<organism evidence="4 5">
    <name type="scientific">Trypanosoma conorhini</name>
    <dbReference type="NCBI Taxonomy" id="83891"/>
    <lineage>
        <taxon>Eukaryota</taxon>
        <taxon>Discoba</taxon>
        <taxon>Euglenozoa</taxon>
        <taxon>Kinetoplastea</taxon>
        <taxon>Metakinetoplastina</taxon>
        <taxon>Trypanosomatida</taxon>
        <taxon>Trypanosomatidae</taxon>
        <taxon>Trypanosoma</taxon>
    </lineage>
</organism>
<dbReference type="GO" id="GO:0030163">
    <property type="term" value="P:protein catabolic process"/>
    <property type="evidence" value="ECO:0007669"/>
    <property type="project" value="InterPro"/>
</dbReference>
<protein>
    <recommendedName>
        <fullName evidence="6">Leucyl/phenylalanyl-tRNA protein transferase</fullName>
    </recommendedName>
</protein>
<evidence type="ECO:0000256" key="1">
    <source>
        <dbReference type="ARBA" id="ARBA00022490"/>
    </source>
</evidence>
<dbReference type="InterPro" id="IPR004616">
    <property type="entry name" value="Leu/Phe-tRNA_Trfase"/>
</dbReference>
<dbReference type="Gene3D" id="3.40.630.70">
    <property type="entry name" value="Leucyl/phenylalanyl-tRNA-protein transferase, C-terminal domain"/>
    <property type="match status" value="1"/>
</dbReference>
<dbReference type="InterPro" id="IPR016181">
    <property type="entry name" value="Acyl_CoA_acyltransferase"/>
</dbReference>
<dbReference type="OrthoDB" id="2122564at2759"/>
<dbReference type="EMBL" id="MKKU01000404">
    <property type="protein sequence ID" value="RNF13461.1"/>
    <property type="molecule type" value="Genomic_DNA"/>
</dbReference>
<dbReference type="RefSeq" id="XP_029226817.1">
    <property type="nucleotide sequence ID" value="XM_029373067.1"/>
</dbReference>
<dbReference type="PANTHER" id="PTHR30098">
    <property type="entry name" value="LEUCYL/PHENYLALANYL-TRNA--PROTEIN TRANSFERASE"/>
    <property type="match status" value="1"/>
</dbReference>
<dbReference type="GO" id="GO:0005737">
    <property type="term" value="C:cytoplasm"/>
    <property type="evidence" value="ECO:0007669"/>
    <property type="project" value="TreeGrafter"/>
</dbReference>
<name>A0A422P702_9TRYP</name>
<sequence>MTLLQWRAGENYVDVVSSCPFTIQDCRPVGSWGASPSQQAWPLHAKRKGYSAGKYMATLWALDTGRTYLVDVVVEKGDAAAADADSVGCNGHESGVAAVSSSTALLTLRQYKGPLAFCSAYAILDVRLLYRDDFLDCLLSQSGDFMFVEQFEMPKSTLLHLLFYHSLFALPSEVDERPIYLLPNGATGRFCLDLKQENIPWRNSRKVRRLVSHDRFVVAVNRDIRDSLYLAREYHTMRNEFTWLESSYIELLANMACHPECGVCIVAVELLEQSSGAVLAGCLGYSLGCVYHDFTMFTMRRSPEGFGTFVTKLLGDALQQCGYNIWYWGFCLDYMRQFEEKYGGRVVSKSEFITRWEEQRNVPPDCTLEAFFRSGRGMLPYFAAVK</sequence>
<dbReference type="Proteomes" id="UP000284403">
    <property type="component" value="Unassembled WGS sequence"/>
</dbReference>
<gene>
    <name evidence="4" type="ORF">Tco025E_06179</name>
</gene>
<keyword evidence="5" id="KW-1185">Reference proteome</keyword>
<dbReference type="GeneID" id="40319790"/>
<evidence type="ECO:0000313" key="5">
    <source>
        <dbReference type="Proteomes" id="UP000284403"/>
    </source>
</evidence>
<evidence type="ECO:0008006" key="6">
    <source>
        <dbReference type="Google" id="ProtNLM"/>
    </source>
</evidence>
<proteinExistence type="predicted"/>
<keyword evidence="1" id="KW-0963">Cytoplasm</keyword>
<dbReference type="SUPFAM" id="SSF55729">
    <property type="entry name" value="Acyl-CoA N-acyltransferases (Nat)"/>
    <property type="match status" value="1"/>
</dbReference>
<keyword evidence="2" id="KW-0808">Transferase</keyword>
<reference evidence="4 5" key="1">
    <citation type="journal article" date="2018" name="BMC Genomics">
        <title>Genomic comparison of Trypanosoma conorhini and Trypanosoma rangeli to Trypanosoma cruzi strains of high and low virulence.</title>
        <authorList>
            <person name="Bradwell K.R."/>
            <person name="Koparde V.N."/>
            <person name="Matveyev A.V."/>
            <person name="Serrano M.G."/>
            <person name="Alves J.M."/>
            <person name="Parikh H."/>
            <person name="Huang B."/>
            <person name="Lee V."/>
            <person name="Espinosa-Alvarez O."/>
            <person name="Ortiz P.A."/>
            <person name="Costa-Martins A.G."/>
            <person name="Teixeira M.M."/>
            <person name="Buck G.A."/>
        </authorList>
    </citation>
    <scope>NUCLEOTIDE SEQUENCE [LARGE SCALE GENOMIC DNA]</scope>
    <source>
        <strain evidence="4 5">025E</strain>
    </source>
</reference>
<dbReference type="PANTHER" id="PTHR30098:SF7">
    <property type="entry name" value="LEUCYL_PHENYLALANYL-TRNA PROTEIN TRANSFERASE"/>
    <property type="match status" value="1"/>
</dbReference>
<keyword evidence="3" id="KW-0012">Acyltransferase</keyword>
<comment type="caution">
    <text evidence="4">The sequence shown here is derived from an EMBL/GenBank/DDBJ whole genome shotgun (WGS) entry which is preliminary data.</text>
</comment>
<evidence type="ECO:0000256" key="3">
    <source>
        <dbReference type="ARBA" id="ARBA00023315"/>
    </source>
</evidence>
<evidence type="ECO:0000256" key="2">
    <source>
        <dbReference type="ARBA" id="ARBA00022679"/>
    </source>
</evidence>
<evidence type="ECO:0000313" key="4">
    <source>
        <dbReference type="EMBL" id="RNF13461.1"/>
    </source>
</evidence>
<dbReference type="AlphaFoldDB" id="A0A422P702"/>
<dbReference type="InterPro" id="IPR042203">
    <property type="entry name" value="Leu/Phe-tRNA_Trfase_C"/>
</dbReference>
<dbReference type="GO" id="GO:0008914">
    <property type="term" value="F:leucyl-tRNA--protein transferase activity"/>
    <property type="evidence" value="ECO:0007669"/>
    <property type="project" value="InterPro"/>
</dbReference>
<accession>A0A422P702</accession>